<reference evidence="1 2" key="1">
    <citation type="submission" date="2014-06" db="EMBL/GenBank/DDBJ databases">
        <title>Helicobacter pullorum isolates in fresh chicken meat - phenotypic and genotypic features.</title>
        <authorList>
            <person name="Borges V."/>
            <person name="Santos A."/>
            <person name="Correia C.B."/>
            <person name="Saraiva M."/>
            <person name="Menard A."/>
            <person name="Vieira L."/>
            <person name="Sampaio D.A."/>
            <person name="Gomes J.P."/>
            <person name="Oleastro M."/>
        </authorList>
    </citation>
    <scope>NUCLEOTIDE SEQUENCE [LARGE SCALE GENOMIC DNA]</scope>
    <source>
        <strain evidence="1 2">229334/12</strain>
    </source>
</reference>
<protein>
    <submittedName>
        <fullName evidence="1">Uncharacterized protein</fullName>
    </submittedName>
</protein>
<gene>
    <name evidence="1" type="ORF">HPU229334_11560</name>
</gene>
<dbReference type="EMBL" id="JNOC01000079">
    <property type="protein sequence ID" value="KPH54888.1"/>
    <property type="molecule type" value="Genomic_DNA"/>
</dbReference>
<dbReference type="RefSeq" id="WP_054198564.1">
    <property type="nucleotide sequence ID" value="NZ_CAJFGW010000001.1"/>
</dbReference>
<name>A0A0N0LSL0_9HELI</name>
<organism evidence="1 2">
    <name type="scientific">Helicobacter pullorum</name>
    <dbReference type="NCBI Taxonomy" id="35818"/>
    <lineage>
        <taxon>Bacteria</taxon>
        <taxon>Pseudomonadati</taxon>
        <taxon>Campylobacterota</taxon>
        <taxon>Epsilonproteobacteria</taxon>
        <taxon>Campylobacterales</taxon>
        <taxon>Helicobacteraceae</taxon>
        <taxon>Helicobacter</taxon>
    </lineage>
</organism>
<evidence type="ECO:0000313" key="1">
    <source>
        <dbReference type="EMBL" id="KPH54888.1"/>
    </source>
</evidence>
<dbReference type="PATRIC" id="fig|35818.11.peg.2288"/>
<dbReference type="Proteomes" id="UP000037997">
    <property type="component" value="Unassembled WGS sequence"/>
</dbReference>
<proteinExistence type="predicted"/>
<sequence length="102" mass="11689">MGNFKVFGECEIPSFIPKSLLCDFSVVGMQQDSKYAINYTLSSLKQHKRIQRLILIFPHSLPTSCLAEIQKFHCKIYFFLQKDSKSFCDCKSLSQFGLVIAL</sequence>
<comment type="caution">
    <text evidence="1">The sequence shown here is derived from an EMBL/GenBank/DDBJ whole genome shotgun (WGS) entry which is preliminary data.</text>
</comment>
<accession>A0A0N0LSL0</accession>
<dbReference type="STRING" id="35818.HPU229336_05890"/>
<evidence type="ECO:0000313" key="2">
    <source>
        <dbReference type="Proteomes" id="UP000037997"/>
    </source>
</evidence>
<dbReference type="AlphaFoldDB" id="A0A0N0LSL0"/>